<dbReference type="eggNOG" id="COG1393">
    <property type="taxonomic scope" value="Bacteria"/>
</dbReference>
<evidence type="ECO:0000256" key="1">
    <source>
        <dbReference type="ARBA" id="ARBA00007198"/>
    </source>
</evidence>
<dbReference type="PROSITE" id="PS51353">
    <property type="entry name" value="ARSC"/>
    <property type="match status" value="1"/>
</dbReference>
<dbReference type="RefSeq" id="WP_026742795.1">
    <property type="nucleotide sequence ID" value="NZ_FNQS01000001.1"/>
</dbReference>
<dbReference type="InterPro" id="IPR006659">
    <property type="entry name" value="Arsenate_reductase"/>
</dbReference>
<dbReference type="GO" id="GO:0008794">
    <property type="term" value="F:arsenate reductase (glutaredoxin) activity"/>
    <property type="evidence" value="ECO:0007669"/>
    <property type="project" value="UniProtKB-UniRule"/>
</dbReference>
<reference evidence="5 6" key="1">
    <citation type="submission" date="2016-10" db="EMBL/GenBank/DDBJ databases">
        <authorList>
            <person name="de Groot N.N."/>
        </authorList>
    </citation>
    <scope>NUCLEOTIDE SEQUENCE [LARGE SCALE GENOMIC DNA]</scope>
    <source>
        <strain evidence="5 6">ATCC 29281</strain>
    </source>
</reference>
<dbReference type="Proteomes" id="UP000187280">
    <property type="component" value="Unassembled WGS sequence"/>
</dbReference>
<dbReference type="PANTHER" id="PTHR30041">
    <property type="entry name" value="ARSENATE REDUCTASE"/>
    <property type="match status" value="1"/>
</dbReference>
<evidence type="ECO:0000256" key="3">
    <source>
        <dbReference type="PROSITE-ProRule" id="PRU01282"/>
    </source>
</evidence>
<dbReference type="SUPFAM" id="SSF52833">
    <property type="entry name" value="Thioredoxin-like"/>
    <property type="match status" value="1"/>
</dbReference>
<evidence type="ECO:0000313" key="6">
    <source>
        <dbReference type="Proteomes" id="UP000187280"/>
    </source>
</evidence>
<comment type="similarity">
    <text evidence="1 3 4">Belongs to the ArsC family.</text>
</comment>
<dbReference type="InterPro" id="IPR036249">
    <property type="entry name" value="Thioredoxin-like_sf"/>
</dbReference>
<protein>
    <recommendedName>
        <fullName evidence="4">Arsenate reductase</fullName>
        <ecNumber evidence="4">1.20.4.1</ecNumber>
    </recommendedName>
</protein>
<dbReference type="CDD" id="cd03034">
    <property type="entry name" value="ArsC_ArsC"/>
    <property type="match status" value="1"/>
</dbReference>
<dbReference type="InterPro" id="IPR006660">
    <property type="entry name" value="Arsenate_reductase-like"/>
</dbReference>
<dbReference type="STRING" id="71657.SAMN02982996_00309"/>
<organism evidence="5 6">
    <name type="scientific">Lonsdalea quercina</name>
    <dbReference type="NCBI Taxonomy" id="71657"/>
    <lineage>
        <taxon>Bacteria</taxon>
        <taxon>Pseudomonadati</taxon>
        <taxon>Pseudomonadota</taxon>
        <taxon>Gammaproteobacteria</taxon>
        <taxon>Enterobacterales</taxon>
        <taxon>Pectobacteriaceae</taxon>
        <taxon>Lonsdalea</taxon>
    </lineage>
</organism>
<keyword evidence="2 4" id="KW-0560">Oxidoreductase</keyword>
<comment type="catalytic activity">
    <reaction evidence="4">
        <text>[glutaredoxin]-dithiol + arsenate + glutathione + H(+) = glutathionyl-S-S-[glutaredoxin] + arsenite + H2O</text>
        <dbReference type="Rhea" id="RHEA:22016"/>
        <dbReference type="Rhea" id="RHEA-COMP:10729"/>
        <dbReference type="Rhea" id="RHEA-COMP:17668"/>
        <dbReference type="ChEBI" id="CHEBI:15377"/>
        <dbReference type="ChEBI" id="CHEBI:15378"/>
        <dbReference type="ChEBI" id="CHEBI:29242"/>
        <dbReference type="ChEBI" id="CHEBI:29950"/>
        <dbReference type="ChEBI" id="CHEBI:48597"/>
        <dbReference type="ChEBI" id="CHEBI:57925"/>
        <dbReference type="ChEBI" id="CHEBI:146199"/>
        <dbReference type="EC" id="1.20.4.1"/>
    </reaction>
</comment>
<dbReference type="NCBIfam" id="TIGR00014">
    <property type="entry name" value="arsC"/>
    <property type="match status" value="1"/>
</dbReference>
<dbReference type="EC" id="1.20.4.1" evidence="4"/>
<dbReference type="GeneID" id="97763252"/>
<name>A0A1H3W2N4_9GAMM</name>
<keyword evidence="6" id="KW-1185">Reference proteome</keyword>
<evidence type="ECO:0000313" key="5">
    <source>
        <dbReference type="EMBL" id="SDZ81299.1"/>
    </source>
</evidence>
<dbReference type="EMBL" id="FNQS01000001">
    <property type="protein sequence ID" value="SDZ81299.1"/>
    <property type="molecule type" value="Genomic_DNA"/>
</dbReference>
<accession>A0A1H3W2N4</accession>
<gene>
    <name evidence="5" type="ORF">SAMN02982996_00309</name>
</gene>
<sequence length="121" mass="13672">MNDRVVIYHNPRCAKSRETLALLQQQGIEPQILRYLDTPPDAKTLDSLLQMLGFTHARDLMRRHEALYKALNLGDETLSEAQLIEAMATHPKLIERPIVVADGQARLGRPPENVLAILPQK</sequence>
<dbReference type="Pfam" id="PF03960">
    <property type="entry name" value="ArsC"/>
    <property type="match status" value="1"/>
</dbReference>
<dbReference type="AlphaFoldDB" id="A0A1H3W2N4"/>
<dbReference type="PANTHER" id="PTHR30041:SF4">
    <property type="entry name" value="ARSENATE REDUCTASE"/>
    <property type="match status" value="1"/>
</dbReference>
<dbReference type="Gene3D" id="3.40.30.10">
    <property type="entry name" value="Glutaredoxin"/>
    <property type="match status" value="1"/>
</dbReference>
<evidence type="ECO:0000256" key="4">
    <source>
        <dbReference type="RuleBase" id="RU362029"/>
    </source>
</evidence>
<proteinExistence type="inferred from homology"/>
<evidence type="ECO:0000256" key="2">
    <source>
        <dbReference type="ARBA" id="ARBA00023002"/>
    </source>
</evidence>